<reference evidence="2" key="1">
    <citation type="submission" date="2018-04" db="EMBL/GenBank/DDBJ databases">
        <title>Transcriptome of Schizaphis graminum biotype I.</title>
        <authorList>
            <person name="Scully E.D."/>
            <person name="Geib S.M."/>
            <person name="Palmer N.A."/>
            <person name="Koch K."/>
            <person name="Bradshaw J."/>
            <person name="Heng-Moss T."/>
            <person name="Sarath G."/>
        </authorList>
    </citation>
    <scope>NUCLEOTIDE SEQUENCE</scope>
</reference>
<dbReference type="Gene3D" id="3.10.450.50">
    <property type="match status" value="1"/>
</dbReference>
<sequence length="134" mass="15263">MNDKLENEESIVLKFVQDFFVSYDINRHILHTFFPEDGTFIVLGNRMSGHSAIQQAMLTMATTTHQLFSIDIVSLNMPLPEQVSMYQVLCAGNVEFGGYAQLHGFTAALLIYFLRPNVLNVVSFNERCQWPKLS</sequence>
<dbReference type="InterPro" id="IPR018222">
    <property type="entry name" value="Nuclear_transport_factor_2_euk"/>
</dbReference>
<dbReference type="EMBL" id="GGMR01005933">
    <property type="protein sequence ID" value="MBY18552.1"/>
    <property type="molecule type" value="Transcribed_RNA"/>
</dbReference>
<accession>A0A2S2NNN3</accession>
<dbReference type="AlphaFoldDB" id="A0A2S2NNN3"/>
<evidence type="ECO:0000259" key="1">
    <source>
        <dbReference type="PROSITE" id="PS50177"/>
    </source>
</evidence>
<feature type="domain" description="NTF2" evidence="1">
    <location>
        <begin position="11"/>
        <end position="123"/>
    </location>
</feature>
<proteinExistence type="predicted"/>
<dbReference type="SUPFAM" id="SSF54427">
    <property type="entry name" value="NTF2-like"/>
    <property type="match status" value="1"/>
</dbReference>
<name>A0A2S2NNN3_SCHGA</name>
<evidence type="ECO:0000313" key="2">
    <source>
        <dbReference type="EMBL" id="MBY18552.1"/>
    </source>
</evidence>
<dbReference type="InterPro" id="IPR032710">
    <property type="entry name" value="NTF2-like_dom_sf"/>
</dbReference>
<gene>
    <name evidence="2" type="ORF">g.140862</name>
</gene>
<protein>
    <recommendedName>
        <fullName evidence="1">NTF2 domain-containing protein</fullName>
    </recommendedName>
</protein>
<dbReference type="PROSITE" id="PS50177">
    <property type="entry name" value="NTF2_DOMAIN"/>
    <property type="match status" value="1"/>
</dbReference>
<organism evidence="2">
    <name type="scientific">Schizaphis graminum</name>
    <name type="common">Green bug aphid</name>
    <dbReference type="NCBI Taxonomy" id="13262"/>
    <lineage>
        <taxon>Eukaryota</taxon>
        <taxon>Metazoa</taxon>
        <taxon>Ecdysozoa</taxon>
        <taxon>Arthropoda</taxon>
        <taxon>Hexapoda</taxon>
        <taxon>Insecta</taxon>
        <taxon>Pterygota</taxon>
        <taxon>Neoptera</taxon>
        <taxon>Paraneoptera</taxon>
        <taxon>Hemiptera</taxon>
        <taxon>Sternorrhyncha</taxon>
        <taxon>Aphidomorpha</taxon>
        <taxon>Aphidoidea</taxon>
        <taxon>Aphididae</taxon>
        <taxon>Aphidini</taxon>
        <taxon>Schizaphis</taxon>
    </lineage>
</organism>